<feature type="compositionally biased region" description="Polar residues" evidence="1">
    <location>
        <begin position="75"/>
        <end position="114"/>
    </location>
</feature>
<feature type="compositionally biased region" description="Basic and acidic residues" evidence="1">
    <location>
        <begin position="18"/>
        <end position="28"/>
    </location>
</feature>
<dbReference type="AlphaFoldDB" id="A0A843VRG5"/>
<dbReference type="EMBL" id="NMUH01001712">
    <property type="protein sequence ID" value="MQL94743.1"/>
    <property type="molecule type" value="Genomic_DNA"/>
</dbReference>
<protein>
    <submittedName>
        <fullName evidence="2">Uncharacterized protein</fullName>
    </submittedName>
</protein>
<feature type="compositionally biased region" description="Basic and acidic residues" evidence="1">
    <location>
        <begin position="60"/>
        <end position="70"/>
    </location>
</feature>
<feature type="compositionally biased region" description="Basic residues" evidence="1">
    <location>
        <begin position="29"/>
        <end position="43"/>
    </location>
</feature>
<comment type="caution">
    <text evidence="2">The sequence shown here is derived from an EMBL/GenBank/DDBJ whole genome shotgun (WGS) entry which is preliminary data.</text>
</comment>
<feature type="compositionally biased region" description="Polar residues" evidence="1">
    <location>
        <begin position="1"/>
        <end position="17"/>
    </location>
</feature>
<keyword evidence="3" id="KW-1185">Reference proteome</keyword>
<sequence>MLKKWSSSVDTRPGETSQDIRRENVLKTKKEKHKKIHKFKKPKAMVATWSDDDSSEKEEEEKSSSFENEKICFMVNSSDGKARSTLPSSSVDTLQPRSTITSSSVDTYLSQGDSSRGHRLRVF</sequence>
<evidence type="ECO:0000313" key="3">
    <source>
        <dbReference type="Proteomes" id="UP000652761"/>
    </source>
</evidence>
<evidence type="ECO:0000256" key="1">
    <source>
        <dbReference type="SAM" id="MobiDB-lite"/>
    </source>
</evidence>
<accession>A0A843VRG5</accession>
<dbReference type="Proteomes" id="UP000652761">
    <property type="component" value="Unassembled WGS sequence"/>
</dbReference>
<evidence type="ECO:0000313" key="2">
    <source>
        <dbReference type="EMBL" id="MQL94743.1"/>
    </source>
</evidence>
<gene>
    <name evidence="2" type="ORF">Taro_027407</name>
</gene>
<reference evidence="2" key="1">
    <citation type="submission" date="2017-07" db="EMBL/GenBank/DDBJ databases">
        <title>Taro Niue Genome Assembly and Annotation.</title>
        <authorList>
            <person name="Atibalentja N."/>
            <person name="Keating K."/>
            <person name="Fields C.J."/>
        </authorList>
    </citation>
    <scope>NUCLEOTIDE SEQUENCE</scope>
    <source>
        <strain evidence="2">Niue_2</strain>
        <tissue evidence="2">Leaf</tissue>
    </source>
</reference>
<proteinExistence type="predicted"/>
<feature type="region of interest" description="Disordered" evidence="1">
    <location>
        <begin position="1"/>
        <end position="123"/>
    </location>
</feature>
<feature type="compositionally biased region" description="Acidic residues" evidence="1">
    <location>
        <begin position="50"/>
        <end position="59"/>
    </location>
</feature>
<name>A0A843VRG5_COLES</name>
<organism evidence="2 3">
    <name type="scientific">Colocasia esculenta</name>
    <name type="common">Wild taro</name>
    <name type="synonym">Arum esculentum</name>
    <dbReference type="NCBI Taxonomy" id="4460"/>
    <lineage>
        <taxon>Eukaryota</taxon>
        <taxon>Viridiplantae</taxon>
        <taxon>Streptophyta</taxon>
        <taxon>Embryophyta</taxon>
        <taxon>Tracheophyta</taxon>
        <taxon>Spermatophyta</taxon>
        <taxon>Magnoliopsida</taxon>
        <taxon>Liliopsida</taxon>
        <taxon>Araceae</taxon>
        <taxon>Aroideae</taxon>
        <taxon>Colocasieae</taxon>
        <taxon>Colocasia</taxon>
    </lineage>
</organism>